<protein>
    <submittedName>
        <fullName evidence="8">Protein SPEC3 isoform X2</fullName>
    </submittedName>
</protein>
<keyword evidence="3 6" id="KW-1133">Transmembrane helix</keyword>
<keyword evidence="2 6" id="KW-0812">Transmembrane</keyword>
<evidence type="ECO:0000256" key="2">
    <source>
        <dbReference type="ARBA" id="ARBA00022692"/>
    </source>
</evidence>
<name>A0A1S3HWL3_LINAN</name>
<dbReference type="Pfam" id="PF15795">
    <property type="entry name" value="Spec3"/>
    <property type="match status" value="1"/>
</dbReference>
<evidence type="ECO:0000256" key="3">
    <source>
        <dbReference type="ARBA" id="ARBA00022989"/>
    </source>
</evidence>
<organism evidence="7 8">
    <name type="scientific">Lingula anatina</name>
    <name type="common">Brachiopod</name>
    <name type="synonym">Lingula unguis</name>
    <dbReference type="NCBI Taxonomy" id="7574"/>
    <lineage>
        <taxon>Eukaryota</taxon>
        <taxon>Metazoa</taxon>
        <taxon>Spiralia</taxon>
        <taxon>Lophotrochozoa</taxon>
        <taxon>Brachiopoda</taxon>
        <taxon>Linguliformea</taxon>
        <taxon>Lingulata</taxon>
        <taxon>Lingulida</taxon>
        <taxon>Linguloidea</taxon>
        <taxon>Lingulidae</taxon>
        <taxon>Lingula</taxon>
    </lineage>
</organism>
<dbReference type="RefSeq" id="XP_013390432.1">
    <property type="nucleotide sequence ID" value="XM_013534978.1"/>
</dbReference>
<keyword evidence="7" id="KW-1185">Reference proteome</keyword>
<feature type="region of interest" description="Disordered" evidence="5">
    <location>
        <begin position="1"/>
        <end position="65"/>
    </location>
</feature>
<evidence type="ECO:0000313" key="7">
    <source>
        <dbReference type="Proteomes" id="UP000085678"/>
    </source>
</evidence>
<evidence type="ECO:0000256" key="6">
    <source>
        <dbReference type="SAM" id="Phobius"/>
    </source>
</evidence>
<evidence type="ECO:0000256" key="5">
    <source>
        <dbReference type="SAM" id="MobiDB-lite"/>
    </source>
</evidence>
<evidence type="ECO:0000256" key="4">
    <source>
        <dbReference type="ARBA" id="ARBA00023136"/>
    </source>
</evidence>
<gene>
    <name evidence="8" type="primary">LOC106158867</name>
</gene>
<evidence type="ECO:0000256" key="1">
    <source>
        <dbReference type="ARBA" id="ARBA00004141"/>
    </source>
</evidence>
<proteinExistence type="predicted"/>
<feature type="transmembrane region" description="Helical" evidence="6">
    <location>
        <begin position="135"/>
        <end position="157"/>
    </location>
</feature>
<accession>A0A1S3HWL3</accession>
<dbReference type="AlphaFoldDB" id="A0A1S3HWL3"/>
<keyword evidence="4 6" id="KW-0472">Membrane</keyword>
<dbReference type="Proteomes" id="UP000085678">
    <property type="component" value="Unplaced"/>
</dbReference>
<evidence type="ECO:0000313" key="8">
    <source>
        <dbReference type="RefSeq" id="XP_013390432.1"/>
    </source>
</evidence>
<feature type="compositionally biased region" description="Basic and acidic residues" evidence="5">
    <location>
        <begin position="27"/>
        <end position="50"/>
    </location>
</feature>
<dbReference type="InterPro" id="IPR026673">
    <property type="entry name" value="SPEC3/Stum"/>
</dbReference>
<dbReference type="PANTHER" id="PTHR21676:SF1">
    <property type="entry name" value="PROTEIN STUM HOMOLOG"/>
    <property type="match status" value="1"/>
</dbReference>
<sequence>MADVAQLDVQVAETDDENAELNNSPKPEPETVKKDEEKVNIETPKSDETKQVPSRGSIPAQATQPNPVRDARRLEVLRVEEKQGPFRSAIPSMPLPLAIILCILNVVAPGIGTLISSFTVFCGCQTRSSKPIFAFFYNLLAALLQLATTIIIVGWIWSILWGMTMVQIADRPAEAPGLPTYVRRQTSVDIDALY</sequence>
<dbReference type="GO" id="GO:0016020">
    <property type="term" value="C:membrane"/>
    <property type="evidence" value="ECO:0007669"/>
    <property type="project" value="UniProtKB-SubCell"/>
</dbReference>
<reference evidence="8" key="1">
    <citation type="submission" date="2025-08" db="UniProtKB">
        <authorList>
            <consortium name="RefSeq"/>
        </authorList>
    </citation>
    <scope>IDENTIFICATION</scope>
    <source>
        <tissue evidence="8">Gonads</tissue>
    </source>
</reference>
<feature type="transmembrane region" description="Helical" evidence="6">
    <location>
        <begin position="97"/>
        <end position="123"/>
    </location>
</feature>
<dbReference type="GeneID" id="106158867"/>
<dbReference type="OrthoDB" id="361532at2759"/>
<comment type="subcellular location">
    <subcellularLocation>
        <location evidence="1">Membrane</location>
        <topology evidence="1">Multi-pass membrane protein</topology>
    </subcellularLocation>
</comment>
<dbReference type="PANTHER" id="PTHR21676">
    <property type="entry name" value="PROTEIN STUM"/>
    <property type="match status" value="1"/>
</dbReference>